<feature type="compositionally biased region" description="Basic and acidic residues" evidence="2">
    <location>
        <begin position="15"/>
        <end position="26"/>
    </location>
</feature>
<protein>
    <submittedName>
        <fullName evidence="3">Spindlin b</fullName>
    </submittedName>
</protein>
<evidence type="ECO:0000256" key="1">
    <source>
        <dbReference type="ARBA" id="ARBA00009467"/>
    </source>
</evidence>
<dbReference type="FunFam" id="2.80.10.70:FF:000001">
    <property type="entry name" value="Spindlin 1"/>
    <property type="match status" value="1"/>
</dbReference>
<name>A0A8B9HX83_ASTMX</name>
<dbReference type="Gene3D" id="2.80.10.70">
    <property type="entry name" value="Spindlin/Ssty"/>
    <property type="match status" value="1"/>
</dbReference>
<proteinExistence type="inferred from homology"/>
<dbReference type="GO" id="GO:0007276">
    <property type="term" value="P:gamete generation"/>
    <property type="evidence" value="ECO:0007669"/>
    <property type="project" value="InterPro"/>
</dbReference>
<feature type="compositionally biased region" description="Basic residues" evidence="2">
    <location>
        <begin position="27"/>
        <end position="37"/>
    </location>
</feature>
<dbReference type="Pfam" id="PF02513">
    <property type="entry name" value="Spin-Ssty"/>
    <property type="match status" value="2"/>
</dbReference>
<evidence type="ECO:0000256" key="2">
    <source>
        <dbReference type="SAM" id="MobiDB-lite"/>
    </source>
</evidence>
<comment type="similarity">
    <text evidence="1">Belongs to the SPIN/STSY family.</text>
</comment>
<dbReference type="Ensembl" id="ENSAMXT00005017847.1">
    <property type="protein sequence ID" value="ENSAMXP00005016165.1"/>
    <property type="gene ID" value="ENSAMXG00005008464.1"/>
</dbReference>
<evidence type="ECO:0000313" key="4">
    <source>
        <dbReference type="Proteomes" id="UP000694621"/>
    </source>
</evidence>
<evidence type="ECO:0000313" key="3">
    <source>
        <dbReference type="Ensembl" id="ENSAMXP00005016165.1"/>
    </source>
</evidence>
<dbReference type="InterPro" id="IPR042567">
    <property type="entry name" value="SPIN/Ssty_sf"/>
</dbReference>
<accession>A0A8B9HX83</accession>
<dbReference type="Proteomes" id="UP000694621">
    <property type="component" value="Unplaced"/>
</dbReference>
<feature type="region of interest" description="Disordered" evidence="2">
    <location>
        <begin position="1"/>
        <end position="47"/>
    </location>
</feature>
<dbReference type="PANTHER" id="PTHR10405">
    <property type="entry name" value="SPINDLIN"/>
    <property type="match status" value="1"/>
</dbReference>
<dbReference type="AlphaFoldDB" id="A0A8B9HX83"/>
<sequence>MYKLGKTSGHHHSREAHVSESRPAKKDMHKHKHKHHVSPGSTNIPSRQNIVGCRIKHKWKEDSSSPISHWAGTVLDQVEVNPSLYLIKYDGLDCVYSLELLKDERVQGLEILPDKIATLRVSDARLAERIVGQTVEHQFEKDDGSKDPWRGLVLGRAPMMPTWFFITYEKDPVLYLYQLLQDYKEGDLRILTDLEDQNNTTESGEVVDSLVGMQVEDAKEDGSLRIGTVIHQLNTWGNEQKMLRDNPKHINQNMLTKKLLNRNKHFIFGTNPHLCRS</sequence>
<reference evidence="3" key="1">
    <citation type="submission" date="2025-08" db="UniProtKB">
        <authorList>
            <consortium name="Ensembl"/>
        </authorList>
    </citation>
    <scope>IDENTIFICATION</scope>
</reference>
<dbReference type="InterPro" id="IPR003671">
    <property type="entry name" value="SPIN/Ssty"/>
</dbReference>
<organism evidence="3 4">
    <name type="scientific">Astyanax mexicanus</name>
    <name type="common">Blind cave fish</name>
    <name type="synonym">Astyanax fasciatus mexicanus</name>
    <dbReference type="NCBI Taxonomy" id="7994"/>
    <lineage>
        <taxon>Eukaryota</taxon>
        <taxon>Metazoa</taxon>
        <taxon>Chordata</taxon>
        <taxon>Craniata</taxon>
        <taxon>Vertebrata</taxon>
        <taxon>Euteleostomi</taxon>
        <taxon>Actinopterygii</taxon>
        <taxon>Neopterygii</taxon>
        <taxon>Teleostei</taxon>
        <taxon>Ostariophysi</taxon>
        <taxon>Characiformes</taxon>
        <taxon>Characoidei</taxon>
        <taxon>Acestrorhamphidae</taxon>
        <taxon>Acestrorhamphinae</taxon>
        <taxon>Astyanax</taxon>
    </lineage>
</organism>